<keyword evidence="3" id="KW-0732">Signal</keyword>
<dbReference type="OrthoDB" id="9804819at2"/>
<gene>
    <name evidence="5" type="ORF">C7Y72_21875</name>
</gene>
<dbReference type="PANTHER" id="PTHR22946:SF9">
    <property type="entry name" value="POLYKETIDE TRANSFERASE AF380"/>
    <property type="match status" value="1"/>
</dbReference>
<feature type="domain" description="Xaa-Pro dipeptidyl-peptidase C-terminal" evidence="4">
    <location>
        <begin position="317"/>
        <end position="511"/>
    </location>
</feature>
<evidence type="ECO:0000259" key="4">
    <source>
        <dbReference type="SMART" id="SM00939"/>
    </source>
</evidence>
<dbReference type="InterPro" id="IPR013736">
    <property type="entry name" value="Xaa-Pro_dipept_C"/>
</dbReference>
<proteinExistence type="inferred from homology"/>
<dbReference type="InterPro" id="IPR000383">
    <property type="entry name" value="Xaa-Pro-like_dom"/>
</dbReference>
<feature type="signal peptide" evidence="3">
    <location>
        <begin position="1"/>
        <end position="26"/>
    </location>
</feature>
<dbReference type="EMBL" id="PYYB01000005">
    <property type="protein sequence ID" value="PTL54384.1"/>
    <property type="molecule type" value="Genomic_DNA"/>
</dbReference>
<evidence type="ECO:0000256" key="2">
    <source>
        <dbReference type="ARBA" id="ARBA00022801"/>
    </source>
</evidence>
<accession>A0A2T4UBU7</accession>
<dbReference type="GO" id="GO:0008239">
    <property type="term" value="F:dipeptidyl-peptidase activity"/>
    <property type="evidence" value="ECO:0007669"/>
    <property type="project" value="InterPro"/>
</dbReference>
<evidence type="ECO:0000256" key="3">
    <source>
        <dbReference type="SAM" id="SignalP"/>
    </source>
</evidence>
<sequence>MRRSTIRAIAAVAAALPALAPAGAQARDQAVRSFDGTTLSTSFFPAAGLKPGERAPTVLQTHGWGLTRTTNPDATSNEDVGSVGVGVLRRAGYNVLTWDSRGFGQSGGTVTVDAPEFEGRDVMALVDWVAQQPEALLDGDGDPRVGMQGPSYAGGIELVAAGLDPRIDVIAPDIAWHSLTTALNRDGLAKFGWGAALLAVGTPTSLGLGLFSPYGPETGTLAPQLIRAAVDGAATGRFSPEVDAFLESRGPKDLVRRIRVPTLLTQGTADTLFTPSEAMRNYEILRDARVPVKMVWFCGGHGVCLTGNVPSVERAVLPWLARWLRRDASVDTGPRFEWVADDGQRRSAADFPLAAGPPLAAEGAGTVAITPVETLNGLVVVARPGLQGVRVPIPAVREETDVVGEPEVTVTYRATGLGTDDHVFGQLVDEVRGVVVGNQSTPIPVLLDGQEHTVTRRLEGVAMRVTPGSRYRFELVGGSNLYGITRGTAVVSVSRARVTLPTGDAAATVDRDALGLPPATRCVSRRQFTIRLSAPRGQRLRSATVFVGTRRVRVVRGRRLTARIDLRGLPKGTVRVKIVARTTAGRTVEQVRRYRTCAPRR</sequence>
<dbReference type="Pfam" id="PF02129">
    <property type="entry name" value="Peptidase_S15"/>
    <property type="match status" value="1"/>
</dbReference>
<comment type="similarity">
    <text evidence="1">Belongs to the AB hydrolase superfamily.</text>
</comment>
<feature type="chain" id="PRO_5015672965" description="Xaa-Pro dipeptidyl-peptidase C-terminal domain-containing protein" evidence="3">
    <location>
        <begin position="27"/>
        <end position="601"/>
    </location>
</feature>
<dbReference type="SUPFAM" id="SSF53474">
    <property type="entry name" value="alpha/beta-Hydrolases"/>
    <property type="match status" value="1"/>
</dbReference>
<dbReference type="Gene3D" id="3.40.50.1820">
    <property type="entry name" value="alpha/beta hydrolase"/>
    <property type="match status" value="2"/>
</dbReference>
<dbReference type="InterPro" id="IPR050261">
    <property type="entry name" value="FrsA_esterase"/>
</dbReference>
<dbReference type="InterPro" id="IPR029058">
    <property type="entry name" value="AB_hydrolase_fold"/>
</dbReference>
<dbReference type="Proteomes" id="UP000240739">
    <property type="component" value="Unassembled WGS sequence"/>
</dbReference>
<dbReference type="GO" id="GO:0052689">
    <property type="term" value="F:carboxylic ester hydrolase activity"/>
    <property type="evidence" value="ECO:0007669"/>
    <property type="project" value="UniProtKB-ARBA"/>
</dbReference>
<reference evidence="5 6" key="1">
    <citation type="submission" date="2018-03" db="EMBL/GenBank/DDBJ databases">
        <title>Aquarubrobacter algicola gen. nov., sp. nov., a novel actinobacterium isolated from shallow eutrophic lake during the end of cyanobacterial harmful algal blooms.</title>
        <authorList>
            <person name="Chun S.J."/>
        </authorList>
    </citation>
    <scope>NUCLEOTIDE SEQUENCE [LARGE SCALE GENOMIC DNA]</scope>
    <source>
        <strain evidence="5 6">Seoho-28</strain>
    </source>
</reference>
<comment type="caution">
    <text evidence="5">The sequence shown here is derived from an EMBL/GenBank/DDBJ whole genome shotgun (WGS) entry which is preliminary data.</text>
</comment>
<protein>
    <recommendedName>
        <fullName evidence="4">Xaa-Pro dipeptidyl-peptidase C-terminal domain-containing protein</fullName>
    </recommendedName>
</protein>
<keyword evidence="2" id="KW-0378">Hydrolase</keyword>
<dbReference type="RefSeq" id="WP_107571326.1">
    <property type="nucleotide sequence ID" value="NZ_PYYB01000005.1"/>
</dbReference>
<evidence type="ECO:0000256" key="1">
    <source>
        <dbReference type="ARBA" id="ARBA00008645"/>
    </source>
</evidence>
<dbReference type="AlphaFoldDB" id="A0A2T4UBU7"/>
<keyword evidence="6" id="KW-1185">Reference proteome</keyword>
<organism evidence="5 6">
    <name type="scientific">Paraconexibacter algicola</name>
    <dbReference type="NCBI Taxonomy" id="2133960"/>
    <lineage>
        <taxon>Bacteria</taxon>
        <taxon>Bacillati</taxon>
        <taxon>Actinomycetota</taxon>
        <taxon>Thermoleophilia</taxon>
        <taxon>Solirubrobacterales</taxon>
        <taxon>Paraconexibacteraceae</taxon>
        <taxon>Paraconexibacter</taxon>
    </lineage>
</organism>
<name>A0A2T4UBU7_9ACTN</name>
<evidence type="ECO:0000313" key="5">
    <source>
        <dbReference type="EMBL" id="PTL54384.1"/>
    </source>
</evidence>
<evidence type="ECO:0000313" key="6">
    <source>
        <dbReference type="Proteomes" id="UP000240739"/>
    </source>
</evidence>
<dbReference type="SMART" id="SM00939">
    <property type="entry name" value="PepX_C"/>
    <property type="match status" value="1"/>
</dbReference>
<dbReference type="PANTHER" id="PTHR22946">
    <property type="entry name" value="DIENELACTONE HYDROLASE DOMAIN-CONTAINING PROTEIN-RELATED"/>
    <property type="match status" value="1"/>
</dbReference>